<comment type="caution">
    <text evidence="1">The sequence shown here is derived from an EMBL/GenBank/DDBJ whole genome shotgun (WGS) entry which is preliminary data.</text>
</comment>
<evidence type="ECO:0000313" key="1">
    <source>
        <dbReference type="EMBL" id="MCD1294963.1"/>
    </source>
</evidence>
<sequence length="81" mass="9177">MKESPSETFISPWTILFSPSVDLASTWLWSRPEIFLICEVLVFLGTFTFLPPTDIVTSSWVSINRFTSGKYCLIVSQAVKL</sequence>
<keyword evidence="2" id="KW-1185">Reference proteome</keyword>
<organism evidence="1 2">
    <name type="scientific">Methanooceanicella nereidis</name>
    <dbReference type="NCBI Taxonomy" id="2052831"/>
    <lineage>
        <taxon>Archaea</taxon>
        <taxon>Methanobacteriati</taxon>
        <taxon>Methanobacteriota</taxon>
        <taxon>Stenosarchaea group</taxon>
        <taxon>Methanomicrobia</taxon>
        <taxon>Methanocellales</taxon>
        <taxon>Methanocellaceae</taxon>
        <taxon>Methanooceanicella</taxon>
    </lineage>
</organism>
<name>A0AAP2RCN0_9EURY</name>
<reference evidence="1 2" key="1">
    <citation type="submission" date="2017-11" db="EMBL/GenBank/DDBJ databases">
        <title>Isolation and Characterization of Family Methanocellaceae Species from Potential Methane Hydrate Area Offshore Southwestern Taiwan.</title>
        <authorList>
            <person name="Zhang W.-L."/>
            <person name="Chen W.-C."/>
            <person name="Lai M.-C."/>
            <person name="Chen S.-C."/>
        </authorList>
    </citation>
    <scope>NUCLEOTIDE SEQUENCE [LARGE SCALE GENOMIC DNA]</scope>
    <source>
        <strain evidence="1 2">CWC-04</strain>
    </source>
</reference>
<evidence type="ECO:0000313" key="2">
    <source>
        <dbReference type="Proteomes" id="UP001320159"/>
    </source>
</evidence>
<proteinExistence type="predicted"/>
<dbReference type="EMBL" id="PGCK01000006">
    <property type="protein sequence ID" value="MCD1294963.1"/>
    <property type="molecule type" value="Genomic_DNA"/>
</dbReference>
<accession>A0AAP2RCN0</accession>
<dbReference type="Proteomes" id="UP001320159">
    <property type="component" value="Unassembled WGS sequence"/>
</dbReference>
<gene>
    <name evidence="1" type="ORF">CUJ83_08125</name>
</gene>
<protein>
    <submittedName>
        <fullName evidence="1">Uncharacterized protein</fullName>
    </submittedName>
</protein>
<dbReference type="AlphaFoldDB" id="A0AAP2RCN0"/>